<gene>
    <name evidence="2" type="ORF">E7811_17435</name>
</gene>
<dbReference type="RefSeq" id="WP_136395966.1">
    <property type="nucleotide sequence ID" value="NZ_SSND01000007.1"/>
</dbReference>
<dbReference type="OrthoDB" id="7876977at2"/>
<evidence type="ECO:0000313" key="3">
    <source>
        <dbReference type="Proteomes" id="UP000309450"/>
    </source>
</evidence>
<feature type="region of interest" description="Disordered" evidence="1">
    <location>
        <begin position="77"/>
        <end position="149"/>
    </location>
</feature>
<name>A0A4S3MIM9_9RHOB</name>
<dbReference type="EMBL" id="SSND01000007">
    <property type="protein sequence ID" value="THD81061.1"/>
    <property type="molecule type" value="Genomic_DNA"/>
</dbReference>
<evidence type="ECO:0000313" key="2">
    <source>
        <dbReference type="EMBL" id="THD81061.1"/>
    </source>
</evidence>
<proteinExistence type="predicted"/>
<accession>A0A4S3MIM9</accession>
<comment type="caution">
    <text evidence="2">The sequence shown here is derived from an EMBL/GenBank/DDBJ whole genome shotgun (WGS) entry which is preliminary data.</text>
</comment>
<dbReference type="Proteomes" id="UP000309450">
    <property type="component" value="Unassembled WGS sequence"/>
</dbReference>
<feature type="compositionally biased region" description="Low complexity" evidence="1">
    <location>
        <begin position="86"/>
        <end position="122"/>
    </location>
</feature>
<dbReference type="AlphaFoldDB" id="A0A4S3MIM9"/>
<sequence>MFTNLSAVQINRLAQRLSDAPLGRSASVAAAAERFERLLAARIGAERAPKTIKAILTAPGFETAEARLVAEIDACEAAPPPPAAPEPANEKAPTSETEPAAAATPIVEATETNSEQAAAPSAQRRRRDADIEAKARQGELPPPPDFSAPTHARFRAKLAALIELAGKADATGLRAVPINPVSSSPKALARYRDLAVLAIEAREGKA</sequence>
<feature type="compositionally biased region" description="Basic and acidic residues" evidence="1">
    <location>
        <begin position="127"/>
        <end position="137"/>
    </location>
</feature>
<reference evidence="2 3" key="1">
    <citation type="submission" date="2019-04" db="EMBL/GenBank/DDBJ databases">
        <title>Draft genome sequence of Gemmobacter aestuarii sp. nov.</title>
        <authorList>
            <person name="Hameed A."/>
            <person name="Lin S.-Y."/>
            <person name="Shahina M."/>
            <person name="Lai W.-A."/>
            <person name="Young C.-C."/>
        </authorList>
    </citation>
    <scope>NUCLEOTIDE SEQUENCE [LARGE SCALE GENOMIC DNA]</scope>
    <source>
        <strain evidence="2 3">CC-PW-75</strain>
    </source>
</reference>
<protein>
    <submittedName>
        <fullName evidence="2">Uncharacterized protein</fullName>
    </submittedName>
</protein>
<organism evidence="2 3">
    <name type="scientific">Aliigemmobacter aestuarii</name>
    <dbReference type="NCBI Taxonomy" id="1445661"/>
    <lineage>
        <taxon>Bacteria</taxon>
        <taxon>Pseudomonadati</taxon>
        <taxon>Pseudomonadota</taxon>
        <taxon>Alphaproteobacteria</taxon>
        <taxon>Rhodobacterales</taxon>
        <taxon>Paracoccaceae</taxon>
        <taxon>Aliigemmobacter</taxon>
    </lineage>
</organism>
<keyword evidence="3" id="KW-1185">Reference proteome</keyword>
<evidence type="ECO:0000256" key="1">
    <source>
        <dbReference type="SAM" id="MobiDB-lite"/>
    </source>
</evidence>